<evidence type="ECO:0000256" key="1">
    <source>
        <dbReference type="SAM" id="MobiDB-lite"/>
    </source>
</evidence>
<feature type="region of interest" description="Disordered" evidence="1">
    <location>
        <begin position="61"/>
        <end position="85"/>
    </location>
</feature>
<protein>
    <submittedName>
        <fullName evidence="2">Uncharacterized protein</fullName>
    </submittedName>
</protein>
<reference evidence="2" key="1">
    <citation type="submission" date="2020-08" db="EMBL/GenBank/DDBJ databases">
        <title>Multicomponent nature underlies the extraordinary mechanical properties of spider dragline silk.</title>
        <authorList>
            <person name="Kono N."/>
            <person name="Nakamura H."/>
            <person name="Mori M."/>
            <person name="Yoshida Y."/>
            <person name="Ohtoshi R."/>
            <person name="Malay A.D."/>
            <person name="Moran D.A.P."/>
            <person name="Tomita M."/>
            <person name="Numata K."/>
            <person name="Arakawa K."/>
        </authorList>
    </citation>
    <scope>NUCLEOTIDE SEQUENCE</scope>
</reference>
<name>A0A8X6NJE2_NEPPI</name>
<dbReference type="AlphaFoldDB" id="A0A8X6NJE2"/>
<dbReference type="Proteomes" id="UP000887013">
    <property type="component" value="Unassembled WGS sequence"/>
</dbReference>
<proteinExistence type="predicted"/>
<evidence type="ECO:0000313" key="3">
    <source>
        <dbReference type="Proteomes" id="UP000887013"/>
    </source>
</evidence>
<dbReference type="EMBL" id="BMAW01009837">
    <property type="protein sequence ID" value="GFT15931.1"/>
    <property type="molecule type" value="Genomic_DNA"/>
</dbReference>
<evidence type="ECO:0000313" key="2">
    <source>
        <dbReference type="EMBL" id="GFT15931.1"/>
    </source>
</evidence>
<keyword evidence="3" id="KW-1185">Reference proteome</keyword>
<organism evidence="2 3">
    <name type="scientific">Nephila pilipes</name>
    <name type="common">Giant wood spider</name>
    <name type="synonym">Nephila maculata</name>
    <dbReference type="NCBI Taxonomy" id="299642"/>
    <lineage>
        <taxon>Eukaryota</taxon>
        <taxon>Metazoa</taxon>
        <taxon>Ecdysozoa</taxon>
        <taxon>Arthropoda</taxon>
        <taxon>Chelicerata</taxon>
        <taxon>Arachnida</taxon>
        <taxon>Araneae</taxon>
        <taxon>Araneomorphae</taxon>
        <taxon>Entelegynae</taxon>
        <taxon>Araneoidea</taxon>
        <taxon>Nephilidae</taxon>
        <taxon>Nephila</taxon>
    </lineage>
</organism>
<sequence length="104" mass="10911">MILKKIGCKKTAGLGNPRCVFFRAPSEHVFSSHSLNFLLNTLQQAIPKTVSLHSFSPPPATPYSTGACPPGGASDRGSATGGAWREDLVGPSLSLACVRRGSRS</sequence>
<gene>
    <name evidence="2" type="ORF">NPIL_371111</name>
</gene>
<comment type="caution">
    <text evidence="2">The sequence shown here is derived from an EMBL/GenBank/DDBJ whole genome shotgun (WGS) entry which is preliminary data.</text>
</comment>
<accession>A0A8X6NJE2</accession>